<comment type="caution">
    <text evidence="2">The sequence shown here is derived from an EMBL/GenBank/DDBJ whole genome shotgun (WGS) entry which is preliminary data.</text>
</comment>
<dbReference type="EMBL" id="BQNB010018479">
    <property type="protein sequence ID" value="GJT74874.1"/>
    <property type="molecule type" value="Genomic_DNA"/>
</dbReference>
<gene>
    <name evidence="2" type="ORF">Tco_1041599</name>
</gene>
<dbReference type="InterPro" id="IPR036397">
    <property type="entry name" value="RNaseH_sf"/>
</dbReference>
<dbReference type="PANTHER" id="PTHR11439">
    <property type="entry name" value="GAG-POL-RELATED RETROTRANSPOSON"/>
    <property type="match status" value="1"/>
</dbReference>
<keyword evidence="3" id="KW-1185">Reference proteome</keyword>
<protein>
    <submittedName>
        <fullName evidence="2">Ribonuclease H-like domain-containing protein</fullName>
    </submittedName>
</protein>
<dbReference type="SUPFAM" id="SSF53098">
    <property type="entry name" value="Ribonuclease H-like"/>
    <property type="match status" value="1"/>
</dbReference>
<evidence type="ECO:0000313" key="2">
    <source>
        <dbReference type="EMBL" id="GJT74874.1"/>
    </source>
</evidence>
<evidence type="ECO:0000259" key="1">
    <source>
        <dbReference type="Pfam" id="PF13976"/>
    </source>
</evidence>
<dbReference type="CDD" id="cd09272">
    <property type="entry name" value="RNase_HI_RT_Ty1"/>
    <property type="match status" value="1"/>
</dbReference>
<dbReference type="InterPro" id="IPR012337">
    <property type="entry name" value="RNaseH-like_sf"/>
</dbReference>
<dbReference type="InterPro" id="IPR025724">
    <property type="entry name" value="GAG-pre-integrase_dom"/>
</dbReference>
<dbReference type="Pfam" id="PF13976">
    <property type="entry name" value="gag_pre-integrs"/>
    <property type="match status" value="1"/>
</dbReference>
<evidence type="ECO:0000313" key="3">
    <source>
        <dbReference type="Proteomes" id="UP001151760"/>
    </source>
</evidence>
<accession>A0ABQ5GHC7</accession>
<dbReference type="PANTHER" id="PTHR11439:SF495">
    <property type="entry name" value="REVERSE TRANSCRIPTASE, RNA-DEPENDENT DNA POLYMERASE-RELATED"/>
    <property type="match status" value="1"/>
</dbReference>
<dbReference type="Proteomes" id="UP001151760">
    <property type="component" value="Unassembled WGS sequence"/>
</dbReference>
<feature type="domain" description="GAG-pre-integrase" evidence="1">
    <location>
        <begin position="110"/>
        <end position="160"/>
    </location>
</feature>
<proteinExistence type="predicted"/>
<dbReference type="Gene3D" id="3.30.420.10">
    <property type="entry name" value="Ribonuclease H-like superfamily/Ribonuclease H"/>
    <property type="match status" value="1"/>
</dbReference>
<reference evidence="2" key="2">
    <citation type="submission" date="2022-01" db="EMBL/GenBank/DDBJ databases">
        <authorList>
            <person name="Yamashiro T."/>
            <person name="Shiraishi A."/>
            <person name="Satake H."/>
            <person name="Nakayama K."/>
        </authorList>
    </citation>
    <scope>NUCLEOTIDE SEQUENCE</scope>
</reference>
<sequence length="598" mass="67534">MRGSDDMVVMMPQKKNWQKELLAYSLYGRRKGSYEERGRAHQVSLILFFNRLRDWYMTGNMSYLSYFKEFDGKYVTFGGGAKGGRITSKGTLKTVTDESQVLLKVPRKNNMYSVDMKNIVPKESLTCLVAKDTLDESILWHRRLGHINFKTINKLVKDNLKCIKREFGILELSAKGVAERESRTLIEAARTMLANSKLPTTFWAEVVNTACYVHNKVLVVKPYNETPHELFRGRTPALSFMRQFGCHVTILNTLDHLGKFDGKSDDGFFVGYTLNSKAFRRWLENNAQDANTDVPNINTASINTGSLNINTTSPTFIIAPLKATHVDLFDDETEVDMSNITNTYQAPLTLNTRIHKEHSLEHVIGNVKSSVQTRRMTNEQGFISAVYEGKTHEDLHSCLFACFLSQEEPKKVIQALKDPSADTCSRRGGVQDSSCMAATIGCVRLIEASTPIETLKPLIKDAKAEDVDVHLYRSIMSSLMYLTSSRPDIMFAVCACARFQVTPKVLHLYAMKRIIRYLKGQPKLRLWYLKDSPFDLEAYSNSDYAGASLDMKSTIGGCQFLGSRLISWQCKKQTIVANSTTEAEYVAAANCYGQVLWI</sequence>
<name>A0ABQ5GHC7_9ASTR</name>
<reference evidence="2" key="1">
    <citation type="journal article" date="2022" name="Int. J. Mol. Sci.">
        <title>Draft Genome of Tanacetum Coccineum: Genomic Comparison of Closely Related Tanacetum-Family Plants.</title>
        <authorList>
            <person name="Yamashiro T."/>
            <person name="Shiraishi A."/>
            <person name="Nakayama K."/>
            <person name="Satake H."/>
        </authorList>
    </citation>
    <scope>NUCLEOTIDE SEQUENCE</scope>
</reference>
<organism evidence="2 3">
    <name type="scientific">Tanacetum coccineum</name>
    <dbReference type="NCBI Taxonomy" id="301880"/>
    <lineage>
        <taxon>Eukaryota</taxon>
        <taxon>Viridiplantae</taxon>
        <taxon>Streptophyta</taxon>
        <taxon>Embryophyta</taxon>
        <taxon>Tracheophyta</taxon>
        <taxon>Spermatophyta</taxon>
        <taxon>Magnoliopsida</taxon>
        <taxon>eudicotyledons</taxon>
        <taxon>Gunneridae</taxon>
        <taxon>Pentapetalae</taxon>
        <taxon>asterids</taxon>
        <taxon>campanulids</taxon>
        <taxon>Asterales</taxon>
        <taxon>Asteraceae</taxon>
        <taxon>Asteroideae</taxon>
        <taxon>Anthemideae</taxon>
        <taxon>Anthemidinae</taxon>
        <taxon>Tanacetum</taxon>
    </lineage>
</organism>